<comment type="caution">
    <text evidence="1">The sequence shown here is derived from an EMBL/GenBank/DDBJ whole genome shotgun (WGS) entry which is preliminary data.</text>
</comment>
<sequence length="643" mass="72518">MKTLDLDLIFEVARWGGHPEMVAVLRLSRTTYFALRYMLYRKIVVSGRQAKKVVQTLAHRPQLQPMVECLYFGVDSAVNLEQWGVVFPGLVNLTVLEISSLIHLPRSLIPHITCRLEHFTSNGSVSATWAEFLSTQHTLSSIFVDIDFVGPFPSPQQIPKLQSVKARPADIAQFSPHALQDLWFLTDGIDSVYTLRATDLVKFATSPATLVAIRISAPQLIQLLEAAPRILRMLRHIVLDEDESWSRFVLAQERSSSAVLKRLAILLGVGGRLQYLQSLLLVCAQQRRVGDFRPILRRSQAPRFAKYIGLYCTAPQLRALNFFALDGYARWTHWRESAEDLPQIKKSGIYHPGYRLRSTHRLLQKPLHAIRESIGLCLNPDASPATFPVPPANPPAPMDNAIPRRRRSLRPGPRFILIRAQRFRRPARIPKKQLATLATPEAEAAWCAAWDALGKRLEEVFKGSDLPQTAEERLEETLKECAIPSRHNSRTIISRRGNRGCRGERYLPYDFEQMMQVFSGESKITAAVITYDSTCVWGLGITDGEPVERAWAEQMACSEVKLMPEGSRHCLLCGKRDFSKPTHHAKEISRSISPKFVELGMVDDEELPDLENMSDGDEILRGVLDGGKKYSSPVCICIFKAKL</sequence>
<reference evidence="1 2" key="1">
    <citation type="journal article" date="2024" name="J Genomics">
        <title>Draft genome sequencing and assembly of Favolaschia claudopus CIRM-BRFM 2984 isolated from oak limbs.</title>
        <authorList>
            <person name="Navarro D."/>
            <person name="Drula E."/>
            <person name="Chaduli D."/>
            <person name="Cazenave R."/>
            <person name="Ahrendt S."/>
            <person name="Wang J."/>
            <person name="Lipzen A."/>
            <person name="Daum C."/>
            <person name="Barry K."/>
            <person name="Grigoriev I.V."/>
            <person name="Favel A."/>
            <person name="Rosso M.N."/>
            <person name="Martin F."/>
        </authorList>
    </citation>
    <scope>NUCLEOTIDE SEQUENCE [LARGE SCALE GENOMIC DNA]</scope>
    <source>
        <strain evidence="1 2">CIRM-BRFM 2984</strain>
    </source>
</reference>
<evidence type="ECO:0000313" key="1">
    <source>
        <dbReference type="EMBL" id="KAK7007813.1"/>
    </source>
</evidence>
<proteinExistence type="predicted"/>
<keyword evidence="2" id="KW-1185">Reference proteome</keyword>
<protein>
    <submittedName>
        <fullName evidence="1">Uncharacterized protein</fullName>
    </submittedName>
</protein>
<evidence type="ECO:0000313" key="2">
    <source>
        <dbReference type="Proteomes" id="UP001362999"/>
    </source>
</evidence>
<dbReference type="EMBL" id="JAWWNJ010000069">
    <property type="protein sequence ID" value="KAK7007813.1"/>
    <property type="molecule type" value="Genomic_DNA"/>
</dbReference>
<dbReference type="Proteomes" id="UP001362999">
    <property type="component" value="Unassembled WGS sequence"/>
</dbReference>
<accession>A0AAW0AFC4</accession>
<name>A0AAW0AFC4_9AGAR</name>
<gene>
    <name evidence="1" type="ORF">R3P38DRAFT_3211457</name>
</gene>
<organism evidence="1 2">
    <name type="scientific">Favolaschia claudopus</name>
    <dbReference type="NCBI Taxonomy" id="2862362"/>
    <lineage>
        <taxon>Eukaryota</taxon>
        <taxon>Fungi</taxon>
        <taxon>Dikarya</taxon>
        <taxon>Basidiomycota</taxon>
        <taxon>Agaricomycotina</taxon>
        <taxon>Agaricomycetes</taxon>
        <taxon>Agaricomycetidae</taxon>
        <taxon>Agaricales</taxon>
        <taxon>Marasmiineae</taxon>
        <taxon>Mycenaceae</taxon>
        <taxon>Favolaschia</taxon>
    </lineage>
</organism>
<dbReference type="AlphaFoldDB" id="A0AAW0AFC4"/>